<name>A0A7X6RJ65_9NOCA</name>
<dbReference type="EMBL" id="JAAXPE010000022">
    <property type="protein sequence ID" value="NKY87891.1"/>
    <property type="molecule type" value="Genomic_DNA"/>
</dbReference>
<dbReference type="Proteomes" id="UP000523447">
    <property type="component" value="Unassembled WGS sequence"/>
</dbReference>
<evidence type="ECO:0000313" key="2">
    <source>
        <dbReference type="Proteomes" id="UP000523447"/>
    </source>
</evidence>
<reference evidence="1 2" key="1">
    <citation type="submission" date="2020-04" db="EMBL/GenBank/DDBJ databases">
        <title>MicrobeNet Type strains.</title>
        <authorList>
            <person name="Nicholson A.C."/>
        </authorList>
    </citation>
    <scope>NUCLEOTIDE SEQUENCE [LARGE SCALE GENOMIC DNA]</scope>
    <source>
        <strain evidence="1 2">DSM 44445</strain>
    </source>
</reference>
<dbReference type="RefSeq" id="WP_157171714.1">
    <property type="nucleotide sequence ID" value="NZ_CAWPHS010000015.1"/>
</dbReference>
<organism evidence="1 2">
    <name type="scientific">Nocardia veterana</name>
    <dbReference type="NCBI Taxonomy" id="132249"/>
    <lineage>
        <taxon>Bacteria</taxon>
        <taxon>Bacillati</taxon>
        <taxon>Actinomycetota</taxon>
        <taxon>Actinomycetes</taxon>
        <taxon>Mycobacteriales</taxon>
        <taxon>Nocardiaceae</taxon>
        <taxon>Nocardia</taxon>
    </lineage>
</organism>
<dbReference type="AlphaFoldDB" id="A0A7X6RJ65"/>
<accession>A0A7X6RJ65</accession>
<sequence length="144" mass="16171">MRARDVEIGRTYVVLVPHRLPIARYPERELPGSPAWVAGLLTGARFRLTVTSVDRSTDPATVEGLRLIERAHTDLALTDAQAAALGLSPGQGYRVVGMLIDRTGRPARVPSLETLRVPVRWLRPAEDQRLRRDTHRDADVWPYM</sequence>
<protein>
    <submittedName>
        <fullName evidence="1">Uncharacterized protein</fullName>
    </submittedName>
</protein>
<comment type="caution">
    <text evidence="1">The sequence shown here is derived from an EMBL/GenBank/DDBJ whole genome shotgun (WGS) entry which is preliminary data.</text>
</comment>
<gene>
    <name evidence="1" type="ORF">HGA07_19930</name>
</gene>
<proteinExistence type="predicted"/>
<keyword evidence="2" id="KW-1185">Reference proteome</keyword>
<evidence type="ECO:0000313" key="1">
    <source>
        <dbReference type="EMBL" id="NKY87891.1"/>
    </source>
</evidence>